<proteinExistence type="predicted"/>
<keyword evidence="3" id="KW-1185">Reference proteome</keyword>
<dbReference type="NCBIfam" id="TIGR02284">
    <property type="entry name" value="PA2169 family four-helix-bundle protein"/>
    <property type="match status" value="1"/>
</dbReference>
<feature type="domain" description="DUF2383" evidence="1">
    <location>
        <begin position="33"/>
        <end position="139"/>
    </location>
</feature>
<evidence type="ECO:0000313" key="3">
    <source>
        <dbReference type="Proteomes" id="UP000604083"/>
    </source>
</evidence>
<evidence type="ECO:0000313" key="2">
    <source>
        <dbReference type="EMBL" id="MBK1833083.1"/>
    </source>
</evidence>
<sequence>MKMTPLHPQPIQTPEEIAKVAAEERPTHDRAVQDYLQQLHQRTRDAIKGYRKAAEMVSQPQLQTFLSSNAEQRTLFEKELASHLQSLDVEPGEHSSLPGRMHRTWMSLVETFSGDESALLRECERGEEAAVNDYEEALSSFRLPPEIAGTIERQRDQVREDLRRLKTLELTWES</sequence>
<dbReference type="AlphaFoldDB" id="A0A934RPG3"/>
<organism evidence="2 3">
    <name type="scientific">Roseibacillus ishigakijimensis</name>
    <dbReference type="NCBI Taxonomy" id="454146"/>
    <lineage>
        <taxon>Bacteria</taxon>
        <taxon>Pseudomonadati</taxon>
        <taxon>Verrucomicrobiota</taxon>
        <taxon>Verrucomicrobiia</taxon>
        <taxon>Verrucomicrobiales</taxon>
        <taxon>Verrucomicrobiaceae</taxon>
        <taxon>Roseibacillus</taxon>
    </lineage>
</organism>
<dbReference type="Gene3D" id="1.20.1260.10">
    <property type="match status" value="1"/>
</dbReference>
<dbReference type="InterPro" id="IPR012347">
    <property type="entry name" value="Ferritin-like"/>
</dbReference>
<dbReference type="SUPFAM" id="SSF47240">
    <property type="entry name" value="Ferritin-like"/>
    <property type="match status" value="1"/>
</dbReference>
<accession>A0A934RPG3</accession>
<dbReference type="Pfam" id="PF09537">
    <property type="entry name" value="DUF2383"/>
    <property type="match status" value="1"/>
</dbReference>
<dbReference type="RefSeq" id="WP_200390513.1">
    <property type="nucleotide sequence ID" value="NZ_JAENIO010000005.1"/>
</dbReference>
<name>A0A934RPG3_9BACT</name>
<dbReference type="InterPro" id="IPR011971">
    <property type="entry name" value="CHP02284"/>
</dbReference>
<comment type="caution">
    <text evidence="2">The sequence shown here is derived from an EMBL/GenBank/DDBJ whole genome shotgun (WGS) entry which is preliminary data.</text>
</comment>
<gene>
    <name evidence="2" type="ORF">JIN78_03335</name>
</gene>
<protein>
    <submittedName>
        <fullName evidence="2">PA2169 family four-helix-bundle protein</fullName>
    </submittedName>
</protein>
<dbReference type="Proteomes" id="UP000604083">
    <property type="component" value="Unassembled WGS sequence"/>
</dbReference>
<dbReference type="InterPro" id="IPR009078">
    <property type="entry name" value="Ferritin-like_SF"/>
</dbReference>
<dbReference type="InterPro" id="IPR019052">
    <property type="entry name" value="DUF2383"/>
</dbReference>
<reference evidence="2" key="1">
    <citation type="submission" date="2021-01" db="EMBL/GenBank/DDBJ databases">
        <title>Modified the classification status of verrucomicrobia.</title>
        <authorList>
            <person name="Feng X."/>
        </authorList>
    </citation>
    <scope>NUCLEOTIDE SEQUENCE</scope>
    <source>
        <strain evidence="2">KCTC 12986</strain>
    </source>
</reference>
<dbReference type="EMBL" id="JAENIO010000005">
    <property type="protein sequence ID" value="MBK1833083.1"/>
    <property type="molecule type" value="Genomic_DNA"/>
</dbReference>
<evidence type="ECO:0000259" key="1">
    <source>
        <dbReference type="Pfam" id="PF09537"/>
    </source>
</evidence>